<evidence type="ECO:0000256" key="6">
    <source>
        <dbReference type="ARBA" id="ARBA00022692"/>
    </source>
</evidence>
<dbReference type="EMBL" id="AAPH01000001">
    <property type="protein sequence ID" value="EAS45519.1"/>
    <property type="molecule type" value="Genomic_DNA"/>
</dbReference>
<evidence type="ECO:0000313" key="21">
    <source>
        <dbReference type="Proteomes" id="UP000003789"/>
    </source>
</evidence>
<dbReference type="InterPro" id="IPR010105">
    <property type="entry name" value="TonB_sidphr_rcpt"/>
</dbReference>
<dbReference type="Pfam" id="PF07715">
    <property type="entry name" value="Plug"/>
    <property type="match status" value="1"/>
</dbReference>
<dbReference type="NCBIfam" id="TIGR01783">
    <property type="entry name" value="TonB-siderophor"/>
    <property type="match status" value="1"/>
</dbReference>
<keyword evidence="6 15" id="KW-0812">Transmembrane</keyword>
<dbReference type="InterPro" id="IPR010916">
    <property type="entry name" value="TonB_box_CS"/>
</dbReference>
<reference evidence="20 21" key="1">
    <citation type="submission" date="2006-03" db="EMBL/GenBank/DDBJ databases">
        <authorList>
            <person name="Bartlett D.H."/>
            <person name="Valle G."/>
            <person name="Lauro F.M."/>
            <person name="Vezzi A."/>
            <person name="Simonato F."/>
            <person name="Eloe E."/>
            <person name="Vitulo N."/>
            <person name="Stratton T.K."/>
            <person name="D'angelo M."/>
            <person name="Ferriera S."/>
            <person name="Johnson J."/>
            <person name="Kravitz S."/>
            <person name="Beeson K."/>
            <person name="Sutton G."/>
            <person name="Rogers Y."/>
            <person name="Friedman R."/>
            <person name="Frazier M."/>
            <person name="Venter J.C."/>
        </authorList>
    </citation>
    <scope>NUCLEOTIDE SEQUENCE [LARGE SCALE GENOMIC DNA]</scope>
    <source>
        <strain evidence="20 21">3TCK</strain>
    </source>
</reference>
<keyword evidence="8" id="KW-0408">Iron</keyword>
<evidence type="ECO:0000256" key="2">
    <source>
        <dbReference type="ARBA" id="ARBA00009810"/>
    </source>
</evidence>
<comment type="similarity">
    <text evidence="2 15 17">Belongs to the TonB-dependent receptor family.</text>
</comment>
<proteinExistence type="inferred from homology"/>
<dbReference type="InterPro" id="IPR037066">
    <property type="entry name" value="Plug_dom_sf"/>
</dbReference>
<keyword evidence="11 15" id="KW-0472">Membrane</keyword>
<dbReference type="PROSITE" id="PS52016">
    <property type="entry name" value="TONB_DEPENDENT_REC_3"/>
    <property type="match status" value="1"/>
</dbReference>
<evidence type="ECO:0000256" key="4">
    <source>
        <dbReference type="ARBA" id="ARBA00022452"/>
    </source>
</evidence>
<organism evidence="20 21">
    <name type="scientific">Photobacterium profundum 3TCK</name>
    <dbReference type="NCBI Taxonomy" id="314280"/>
    <lineage>
        <taxon>Bacteria</taxon>
        <taxon>Pseudomonadati</taxon>
        <taxon>Pseudomonadota</taxon>
        <taxon>Gammaproteobacteria</taxon>
        <taxon>Vibrionales</taxon>
        <taxon>Vibrionaceae</taxon>
        <taxon>Photobacterium</taxon>
    </lineage>
</organism>
<feature type="domain" description="TonB-dependent receptor plug" evidence="19">
    <location>
        <begin position="38"/>
        <end position="141"/>
    </location>
</feature>
<evidence type="ECO:0000259" key="19">
    <source>
        <dbReference type="Pfam" id="PF07715"/>
    </source>
</evidence>
<name>Q1ZAH3_9GAMM</name>
<keyword evidence="13 15" id="KW-0998">Cell outer membrane</keyword>
<evidence type="ECO:0000256" key="12">
    <source>
        <dbReference type="ARBA" id="ARBA00023170"/>
    </source>
</evidence>
<evidence type="ECO:0000256" key="7">
    <source>
        <dbReference type="ARBA" id="ARBA00022729"/>
    </source>
</evidence>
<evidence type="ECO:0000256" key="17">
    <source>
        <dbReference type="RuleBase" id="RU003357"/>
    </source>
</evidence>
<evidence type="ECO:0000256" key="1">
    <source>
        <dbReference type="ARBA" id="ARBA00004571"/>
    </source>
</evidence>
<keyword evidence="12 20" id="KW-0675">Receptor</keyword>
<dbReference type="PANTHER" id="PTHR30069:SF42">
    <property type="entry name" value="FERRIC AEROBACTIN RECEPTOR"/>
    <property type="match status" value="1"/>
</dbReference>
<evidence type="ECO:0000256" key="9">
    <source>
        <dbReference type="ARBA" id="ARBA00023065"/>
    </source>
</evidence>
<dbReference type="InterPro" id="IPR036942">
    <property type="entry name" value="Beta-barrel_TonB_sf"/>
</dbReference>
<dbReference type="GO" id="GO:0038023">
    <property type="term" value="F:signaling receptor activity"/>
    <property type="evidence" value="ECO:0007669"/>
    <property type="project" value="InterPro"/>
</dbReference>
<dbReference type="PANTHER" id="PTHR30069">
    <property type="entry name" value="TONB-DEPENDENT OUTER MEMBRANE RECEPTOR"/>
    <property type="match status" value="1"/>
</dbReference>
<evidence type="ECO:0000256" key="5">
    <source>
        <dbReference type="ARBA" id="ARBA00022496"/>
    </source>
</evidence>
<dbReference type="CDD" id="cd01347">
    <property type="entry name" value="ligand_gated_channel"/>
    <property type="match status" value="1"/>
</dbReference>
<dbReference type="Gene3D" id="2.40.170.20">
    <property type="entry name" value="TonB-dependent receptor, beta-barrel domain"/>
    <property type="match status" value="1"/>
</dbReference>
<accession>Q1ZAH3</accession>
<evidence type="ECO:0000256" key="14">
    <source>
        <dbReference type="ARBA" id="ARBA00072094"/>
    </source>
</evidence>
<sequence>MMLASPTMYSASAYAEESSYQSAEETMVVVASRAPKSISDIAGTVWYVDSEQIDQEYRGGKNLSDILSSAVPSLDLGSQGRTNYGQNLRGRAMLVMIDGVSLNSSRSISRQLDSIDPFNIDRIEVLSGATSIYGAGATGGVINIVTKKAEDGEVQAETYVSGSSGFNSGDDFDYKLAQSVSGGNDKVRGRASLVYGETNGYYDANGDIIVPDITQGSLQFNRVIDAMGSLSFTPTDTKTINVLAQYYLSEQDSPYGIYFGQNLAGAPNNITGNPADTGLIETRKGYQSDRQASTERLMLNATYHDAEFLSHELFVQASYRSEEMSFSPFIYGTYLAASQQNTDVFSVRAAMVKSMDRLTLTYGVDGYIDKLDSDQVIFDPATSYQSGGLVNKTKDTIGRYPETEVASLAGFVQAGYDITDAWSVEGGYRYQYMKNTVDDFVSSKMQTQIALGAGTSADAVPGGETDYKIGLFNIGTIYRLSSQTQIWANFSQGFDLPDPAKYYGVGKYSDSNNDGHYELVDGIDVANTKLEGVKTNSYEVGFRHNVDAFSVQAAAYISTSDKVVKHSSKNLSVEVIDADKRVYGAEAQASYWVMDNLQLGAMGHFVKSEEKDANDDWKKLSINYASASKAGAWIGWYESNYSVKLQNQTLFDLSDDADGEIDGYSTFDVIGSVELPVGRLGFGIQNLLNEDYTTVWGQRAKGWYAYYGPEEMFDYKGRGRTYTVNYQVKY</sequence>
<dbReference type="InterPro" id="IPR000531">
    <property type="entry name" value="Beta-barrel_TonB"/>
</dbReference>
<dbReference type="GO" id="GO:0015344">
    <property type="term" value="F:siderophore uptake transmembrane transporter activity"/>
    <property type="evidence" value="ECO:0007669"/>
    <property type="project" value="TreeGrafter"/>
</dbReference>
<feature type="domain" description="TonB-dependent receptor-like beta-barrel" evidence="18">
    <location>
        <begin position="234"/>
        <end position="687"/>
    </location>
</feature>
<comment type="caution">
    <text evidence="20">The sequence shown here is derived from an EMBL/GenBank/DDBJ whole genome shotgun (WGS) entry which is preliminary data.</text>
</comment>
<dbReference type="AlphaFoldDB" id="Q1ZAH3"/>
<keyword evidence="5" id="KW-0410">Iron transport</keyword>
<dbReference type="PROSITE" id="PS00430">
    <property type="entry name" value="TONB_DEPENDENT_REC_1"/>
    <property type="match status" value="1"/>
</dbReference>
<keyword evidence="7" id="KW-0732">Signal</keyword>
<feature type="short sequence motif" description="TonB box" evidence="16">
    <location>
        <begin position="26"/>
        <end position="32"/>
    </location>
</feature>
<dbReference type="InterPro" id="IPR012910">
    <property type="entry name" value="Plug_dom"/>
</dbReference>
<dbReference type="FunFam" id="2.170.130.10:FF:000011">
    <property type="entry name" value="TonB-dependent siderophore receptor"/>
    <property type="match status" value="1"/>
</dbReference>
<evidence type="ECO:0000256" key="11">
    <source>
        <dbReference type="ARBA" id="ARBA00023136"/>
    </source>
</evidence>
<evidence type="ECO:0000259" key="18">
    <source>
        <dbReference type="Pfam" id="PF00593"/>
    </source>
</evidence>
<evidence type="ECO:0000256" key="3">
    <source>
        <dbReference type="ARBA" id="ARBA00022448"/>
    </source>
</evidence>
<dbReference type="InterPro" id="IPR039426">
    <property type="entry name" value="TonB-dep_rcpt-like"/>
</dbReference>
<evidence type="ECO:0000256" key="8">
    <source>
        <dbReference type="ARBA" id="ARBA00023004"/>
    </source>
</evidence>
<dbReference type="Pfam" id="PF00593">
    <property type="entry name" value="TonB_dep_Rec_b-barrel"/>
    <property type="match status" value="1"/>
</dbReference>
<evidence type="ECO:0000256" key="15">
    <source>
        <dbReference type="PROSITE-ProRule" id="PRU01360"/>
    </source>
</evidence>
<dbReference type="Proteomes" id="UP000003789">
    <property type="component" value="Unassembled WGS sequence"/>
</dbReference>
<keyword evidence="3 15" id="KW-0813">Transport</keyword>
<dbReference type="SUPFAM" id="SSF56935">
    <property type="entry name" value="Porins"/>
    <property type="match status" value="1"/>
</dbReference>
<evidence type="ECO:0000256" key="16">
    <source>
        <dbReference type="PROSITE-ProRule" id="PRU10143"/>
    </source>
</evidence>
<dbReference type="FunFam" id="2.40.170.20:FF:000007">
    <property type="entry name" value="Ferric aerobactin receptor"/>
    <property type="match status" value="1"/>
</dbReference>
<keyword evidence="9" id="KW-0406">Ion transport</keyword>
<evidence type="ECO:0000256" key="10">
    <source>
        <dbReference type="ARBA" id="ARBA00023077"/>
    </source>
</evidence>
<keyword evidence="10 16" id="KW-0798">TonB box</keyword>
<dbReference type="GO" id="GO:0009279">
    <property type="term" value="C:cell outer membrane"/>
    <property type="evidence" value="ECO:0007669"/>
    <property type="project" value="UniProtKB-SubCell"/>
</dbReference>
<evidence type="ECO:0000256" key="13">
    <source>
        <dbReference type="ARBA" id="ARBA00023237"/>
    </source>
</evidence>
<gene>
    <name evidence="20" type="ORF">P3TCK_04061</name>
</gene>
<dbReference type="GO" id="GO:0044718">
    <property type="term" value="P:siderophore transmembrane transport"/>
    <property type="evidence" value="ECO:0007669"/>
    <property type="project" value="TreeGrafter"/>
</dbReference>
<evidence type="ECO:0000313" key="20">
    <source>
        <dbReference type="EMBL" id="EAS45519.1"/>
    </source>
</evidence>
<comment type="subcellular location">
    <subcellularLocation>
        <location evidence="1 15">Cell outer membrane</location>
        <topology evidence="1 15">Multi-pass membrane protein</topology>
    </subcellularLocation>
</comment>
<dbReference type="Gene3D" id="2.170.130.10">
    <property type="entry name" value="TonB-dependent receptor, plug domain"/>
    <property type="match status" value="1"/>
</dbReference>
<dbReference type="HOGENOM" id="CLU_015930_1_0_6"/>
<protein>
    <recommendedName>
        <fullName evidence="14">Ferric aerobactin receptor</fullName>
    </recommendedName>
</protein>
<keyword evidence="4 15" id="KW-1134">Transmembrane beta strand</keyword>